<reference evidence="3" key="1">
    <citation type="submission" date="2019-03" db="EMBL/GenBank/DDBJ databases">
        <title>Lake Tanganyika Metagenome-Assembled Genomes (MAGs).</title>
        <authorList>
            <person name="Tran P."/>
        </authorList>
    </citation>
    <scope>NUCLEOTIDE SEQUENCE</scope>
    <source>
        <strain evidence="3">M_DeepCast_400m_m2_100</strain>
    </source>
</reference>
<feature type="transmembrane region" description="Helical" evidence="2">
    <location>
        <begin position="102"/>
        <end position="132"/>
    </location>
</feature>
<dbReference type="InterPro" id="IPR035287">
    <property type="entry name" value="DUF5362"/>
</dbReference>
<comment type="caution">
    <text evidence="3">The sequence shown here is derived from an EMBL/GenBank/DDBJ whole genome shotgun (WGS) entry which is preliminary data.</text>
</comment>
<organism evidence="3 4">
    <name type="scientific">Eiseniibacteriota bacterium</name>
    <dbReference type="NCBI Taxonomy" id="2212470"/>
    <lineage>
        <taxon>Bacteria</taxon>
        <taxon>Candidatus Eiseniibacteriota</taxon>
    </lineage>
</organism>
<protein>
    <recommendedName>
        <fullName evidence="5">DUF5362 domain-containing protein</fullName>
    </recommendedName>
</protein>
<evidence type="ECO:0008006" key="5">
    <source>
        <dbReference type="Google" id="ProtNLM"/>
    </source>
</evidence>
<keyword evidence="2" id="KW-0472">Membrane</keyword>
<keyword evidence="2" id="KW-1133">Transmembrane helix</keyword>
<proteinExistence type="predicted"/>
<dbReference type="AlphaFoldDB" id="A0A938BQF2"/>
<name>A0A938BQF2_UNCEI</name>
<dbReference type="Proteomes" id="UP000748308">
    <property type="component" value="Unassembled WGS sequence"/>
</dbReference>
<keyword evidence="2" id="KW-0812">Transmembrane</keyword>
<feature type="transmembrane region" description="Helical" evidence="2">
    <location>
        <begin position="41"/>
        <end position="74"/>
    </location>
</feature>
<feature type="region of interest" description="Disordered" evidence="1">
    <location>
        <begin position="1"/>
        <end position="21"/>
    </location>
</feature>
<sequence>MEEDRRPPPPGEAPDSSAPDPGDRFVRALQPAHEAGGWLRFLGVVAIAAGALAAATIVGIIVAWLYVWIGVLLWQSADRAREAYLRRDPIVLEQLMRKLKTLITIAGVATALSLAVGLIGLLAALSLGWFALLAGTLGL</sequence>
<dbReference type="Pfam" id="PF17319">
    <property type="entry name" value="DUF5362"/>
    <property type="match status" value="1"/>
</dbReference>
<evidence type="ECO:0000313" key="3">
    <source>
        <dbReference type="EMBL" id="MBM3317160.1"/>
    </source>
</evidence>
<accession>A0A938BQF2</accession>
<gene>
    <name evidence="3" type="ORF">FJY75_04840</name>
</gene>
<evidence type="ECO:0000313" key="4">
    <source>
        <dbReference type="Proteomes" id="UP000748308"/>
    </source>
</evidence>
<evidence type="ECO:0000256" key="2">
    <source>
        <dbReference type="SAM" id="Phobius"/>
    </source>
</evidence>
<evidence type="ECO:0000256" key="1">
    <source>
        <dbReference type="SAM" id="MobiDB-lite"/>
    </source>
</evidence>
<dbReference type="EMBL" id="VGIY01000083">
    <property type="protein sequence ID" value="MBM3317160.1"/>
    <property type="molecule type" value="Genomic_DNA"/>
</dbReference>